<keyword evidence="1" id="KW-1133">Transmembrane helix</keyword>
<accession>A0AB36ELP1</accession>
<keyword evidence="1" id="KW-0472">Membrane</keyword>
<evidence type="ECO:0000256" key="1">
    <source>
        <dbReference type="SAM" id="Phobius"/>
    </source>
</evidence>
<protein>
    <submittedName>
        <fullName evidence="2">Uncharacterized protein</fullName>
    </submittedName>
</protein>
<reference evidence="2 3" key="1">
    <citation type="journal article" date="2016" name="PeerJ">
        <title>Gall-ID: tools for genotyping gall-causing phytopathogenic bacteria.</title>
        <authorList>
            <person name="Davis E.W.II."/>
            <person name="Weisberg A.J."/>
            <person name="Tabima J.F."/>
            <person name="Grunwald N.J."/>
            <person name="Chang J.H."/>
        </authorList>
    </citation>
    <scope>NUCLEOTIDE SEQUENCE [LARGE SCALE GENOMIC DNA]</scope>
    <source>
        <strain evidence="2 3">N2/73</strain>
    </source>
</reference>
<dbReference type="Proteomes" id="UP000093451">
    <property type="component" value="Unassembled WGS sequence"/>
</dbReference>
<proteinExistence type="predicted"/>
<dbReference type="AlphaFoldDB" id="A0AB36ELP1"/>
<dbReference type="EMBL" id="LXKT01000005">
    <property type="protein sequence ID" value="OCJ39766.1"/>
    <property type="molecule type" value="Genomic_DNA"/>
</dbReference>
<organism evidence="2 3">
    <name type="scientific">Agrobacterium tumefaciens</name>
    <dbReference type="NCBI Taxonomy" id="358"/>
    <lineage>
        <taxon>Bacteria</taxon>
        <taxon>Pseudomonadati</taxon>
        <taxon>Pseudomonadota</taxon>
        <taxon>Alphaproteobacteria</taxon>
        <taxon>Hyphomicrobiales</taxon>
        <taxon>Rhizobiaceae</taxon>
        <taxon>Rhizobium/Agrobacterium group</taxon>
        <taxon>Agrobacterium</taxon>
        <taxon>Agrobacterium tumefaciens complex</taxon>
    </lineage>
</organism>
<gene>
    <name evidence="2" type="ORF">A6U91_26175</name>
</gene>
<name>A0AB36ELP1_AGRTU</name>
<keyword evidence="1" id="KW-0812">Transmembrane</keyword>
<evidence type="ECO:0000313" key="2">
    <source>
        <dbReference type="EMBL" id="OCJ39766.1"/>
    </source>
</evidence>
<evidence type="ECO:0000313" key="3">
    <source>
        <dbReference type="Proteomes" id="UP000093451"/>
    </source>
</evidence>
<feature type="transmembrane region" description="Helical" evidence="1">
    <location>
        <begin position="43"/>
        <end position="63"/>
    </location>
</feature>
<sequence length="73" mass="8228">MAVEKMRISIMPIPVATIGVPVHLLTRPNTGWRFACCARPTRVIIIIVRAMMLFSVATTALALRRFVSFQWEA</sequence>
<comment type="caution">
    <text evidence="2">The sequence shown here is derived from an EMBL/GenBank/DDBJ whole genome shotgun (WGS) entry which is preliminary data.</text>
</comment>